<feature type="domain" description="Endonuclease/exonuclease/phosphatase" evidence="1">
    <location>
        <begin position="6"/>
        <end position="228"/>
    </location>
</feature>
<dbReference type="AlphaFoldDB" id="A0AAE1NBL9"/>
<sequence>MDCILYWNTRGACGKGLLRNLKLICSGPRPCVLILAETRTDMDSRFKCLSSMGYDSVRIIPSVGKSGGLAIAWVSSRAAVTVLQEDRQFFHLLCRIDQSSPFLLTAVYAIPHSNFREILWANIQRLSKQISSPWCVLGDFNDILNASERIGGRGGNFRRMLWFHEQISDCGLSYMGSSGPKMTWKGPCITGCARLYERLDRALSNSLLFDFFPDAYAKVLPRTKFSDHNPLLLCVGSKQGLGKAPKPFRFEAMWLAHESFSEFLKCSWSEQCNLPENLEEFKCNVGSWNREVFGFVERKKSDILARLNGMQKSPAYPRSKFLCDLELQLQSDLNEVLKAEEVKWFQKSKSIWISQGDRNTRYYHLKTTIRRRRNRVLALKDSNGHWVDREDEVKCMVIDFFKQLYQEDTSSEAQIQSVSNFPVLDEAVRNSLGIIPSNDEIKSSIFSMGPYKAPGVDGFSPIFYQAN</sequence>
<dbReference type="InterPro" id="IPR036691">
    <property type="entry name" value="Endo/exonu/phosph_ase_sf"/>
</dbReference>
<dbReference type="SUPFAM" id="SSF56219">
    <property type="entry name" value="DNase I-like"/>
    <property type="match status" value="1"/>
</dbReference>
<evidence type="ECO:0000313" key="3">
    <source>
        <dbReference type="Proteomes" id="UP001293593"/>
    </source>
</evidence>
<dbReference type="Gene3D" id="3.60.10.10">
    <property type="entry name" value="Endonuclease/exonuclease/phosphatase"/>
    <property type="match status" value="1"/>
</dbReference>
<reference evidence="2" key="1">
    <citation type="submission" date="2023-10" db="EMBL/GenBank/DDBJ databases">
        <title>Chromosome-level genome of the transformable northern wattle, Acacia crassicarpa.</title>
        <authorList>
            <person name="Massaro I."/>
            <person name="Sinha N.R."/>
            <person name="Poethig S."/>
            <person name="Leichty A.R."/>
        </authorList>
    </citation>
    <scope>NUCLEOTIDE SEQUENCE</scope>
    <source>
        <strain evidence="2">Acra3RX</strain>
        <tissue evidence="2">Leaf</tissue>
    </source>
</reference>
<dbReference type="EMBL" id="JAWXYG010000001">
    <property type="protein sequence ID" value="KAK4286195.1"/>
    <property type="molecule type" value="Genomic_DNA"/>
</dbReference>
<evidence type="ECO:0000259" key="1">
    <source>
        <dbReference type="Pfam" id="PF03372"/>
    </source>
</evidence>
<dbReference type="InterPro" id="IPR005135">
    <property type="entry name" value="Endo/exonuclease/phosphatase"/>
</dbReference>
<dbReference type="Pfam" id="PF03372">
    <property type="entry name" value="Exo_endo_phos"/>
    <property type="match status" value="1"/>
</dbReference>
<keyword evidence="3" id="KW-1185">Reference proteome</keyword>
<gene>
    <name evidence="2" type="ORF">QN277_002786</name>
</gene>
<dbReference type="PANTHER" id="PTHR33710">
    <property type="entry name" value="BNAC02G09200D PROTEIN"/>
    <property type="match status" value="1"/>
</dbReference>
<comment type="caution">
    <text evidence="2">The sequence shown here is derived from an EMBL/GenBank/DDBJ whole genome shotgun (WGS) entry which is preliminary data.</text>
</comment>
<proteinExistence type="predicted"/>
<organism evidence="2 3">
    <name type="scientific">Acacia crassicarpa</name>
    <name type="common">northern wattle</name>
    <dbReference type="NCBI Taxonomy" id="499986"/>
    <lineage>
        <taxon>Eukaryota</taxon>
        <taxon>Viridiplantae</taxon>
        <taxon>Streptophyta</taxon>
        <taxon>Embryophyta</taxon>
        <taxon>Tracheophyta</taxon>
        <taxon>Spermatophyta</taxon>
        <taxon>Magnoliopsida</taxon>
        <taxon>eudicotyledons</taxon>
        <taxon>Gunneridae</taxon>
        <taxon>Pentapetalae</taxon>
        <taxon>rosids</taxon>
        <taxon>fabids</taxon>
        <taxon>Fabales</taxon>
        <taxon>Fabaceae</taxon>
        <taxon>Caesalpinioideae</taxon>
        <taxon>mimosoid clade</taxon>
        <taxon>Acacieae</taxon>
        <taxon>Acacia</taxon>
    </lineage>
</organism>
<dbReference type="Proteomes" id="UP001293593">
    <property type="component" value="Unassembled WGS sequence"/>
</dbReference>
<dbReference type="GO" id="GO:0003824">
    <property type="term" value="F:catalytic activity"/>
    <property type="evidence" value="ECO:0007669"/>
    <property type="project" value="InterPro"/>
</dbReference>
<dbReference type="PANTHER" id="PTHR33710:SF71">
    <property type="entry name" value="ENDONUCLEASE_EXONUCLEASE_PHOSPHATASE DOMAIN-CONTAINING PROTEIN"/>
    <property type="match status" value="1"/>
</dbReference>
<accession>A0AAE1NBL9</accession>
<evidence type="ECO:0000313" key="2">
    <source>
        <dbReference type="EMBL" id="KAK4286195.1"/>
    </source>
</evidence>
<protein>
    <recommendedName>
        <fullName evidence="1">Endonuclease/exonuclease/phosphatase domain-containing protein</fullName>
    </recommendedName>
</protein>
<name>A0AAE1NBL9_9FABA</name>